<protein>
    <submittedName>
        <fullName evidence="3">Uncharacterized protein</fullName>
    </submittedName>
</protein>
<accession>A0A451BMV9</accession>
<sequence length="68" mass="7770">MSPGVVARESLEPIDAIRNSVDSRWTLHLSCRGIMFMFRKNKNSEKTDARARNTPFGTWREALTCSLL</sequence>
<name>A0A451BMV9_9GAMM</name>
<dbReference type="AlphaFoldDB" id="A0A451BMV9"/>
<dbReference type="EMBL" id="CAADFU010000011">
    <property type="protein sequence ID" value="VFK41278.1"/>
    <property type="molecule type" value="Genomic_DNA"/>
</dbReference>
<proteinExistence type="predicted"/>
<dbReference type="EMBL" id="CAADFR010000017">
    <property type="protein sequence ID" value="VFK37597.1"/>
    <property type="molecule type" value="Genomic_DNA"/>
</dbReference>
<organism evidence="3">
    <name type="scientific">Candidatus Kentrum sp. SD</name>
    <dbReference type="NCBI Taxonomy" id="2126332"/>
    <lineage>
        <taxon>Bacteria</taxon>
        <taxon>Pseudomonadati</taxon>
        <taxon>Pseudomonadota</taxon>
        <taxon>Gammaproteobacteria</taxon>
        <taxon>Candidatus Kentrum</taxon>
    </lineage>
</organism>
<evidence type="ECO:0000313" key="2">
    <source>
        <dbReference type="EMBL" id="VFK41278.1"/>
    </source>
</evidence>
<dbReference type="EMBL" id="CAADHB010000056">
    <property type="protein sequence ID" value="VFK79598.1"/>
    <property type="molecule type" value="Genomic_DNA"/>
</dbReference>
<reference evidence="3" key="1">
    <citation type="submission" date="2019-02" db="EMBL/GenBank/DDBJ databases">
        <authorList>
            <person name="Gruber-Vodicka R. H."/>
            <person name="Seah K. B. B."/>
        </authorList>
    </citation>
    <scope>NUCLEOTIDE SEQUENCE</scope>
    <source>
        <strain evidence="3">BECK_S127</strain>
        <strain evidence="2">BECK_S1320</strain>
        <strain evidence="1">BECK_S1321</strain>
    </source>
</reference>
<evidence type="ECO:0000313" key="3">
    <source>
        <dbReference type="EMBL" id="VFK79598.1"/>
    </source>
</evidence>
<evidence type="ECO:0000313" key="1">
    <source>
        <dbReference type="EMBL" id="VFK37597.1"/>
    </source>
</evidence>
<gene>
    <name evidence="3" type="ORF">BECKSD772D_GA0070982_10569</name>
    <name evidence="2" type="ORF">BECKSD772E_GA0070983_10114</name>
    <name evidence="1" type="ORF">BECKSD772F_GA0070984_10179</name>
</gene>